<dbReference type="EMBL" id="QOUI01000002">
    <property type="protein sequence ID" value="RCK70626.1"/>
    <property type="molecule type" value="Genomic_DNA"/>
</dbReference>
<sequence>MPEPVQTLTAADRERIRRRYPRSWFARPAGVAGLAVTAVLLLAWLVWAGLDQSTPAVSGRVDRYTISDTHLDVTVSIQRPDPGVRASCLLVASAQNFERVGEVEVVLPPGGEPLVQQDVRVRTFRRASTASLEDCSAG</sequence>
<dbReference type="Proteomes" id="UP000252770">
    <property type="component" value="Unassembled WGS sequence"/>
</dbReference>
<dbReference type="Pfam" id="PF14155">
    <property type="entry name" value="DUF4307"/>
    <property type="match status" value="1"/>
</dbReference>
<keyword evidence="1" id="KW-0812">Transmembrane</keyword>
<dbReference type="InterPro" id="IPR025443">
    <property type="entry name" value="DUF4307"/>
</dbReference>
<evidence type="ECO:0000313" key="3">
    <source>
        <dbReference type="Proteomes" id="UP000252770"/>
    </source>
</evidence>
<proteinExistence type="predicted"/>
<dbReference type="AlphaFoldDB" id="A0A367YXK6"/>
<accession>A0A367YXK6</accession>
<keyword evidence="3" id="KW-1185">Reference proteome</keyword>
<name>A0A367YXK6_9ACTN</name>
<dbReference type="RefSeq" id="WP_114125397.1">
    <property type="nucleotide sequence ID" value="NZ_QOUI01000002.1"/>
</dbReference>
<feature type="transmembrane region" description="Helical" evidence="1">
    <location>
        <begin position="24"/>
        <end position="47"/>
    </location>
</feature>
<protein>
    <submittedName>
        <fullName evidence="2">DUF4307 domain-containing protein</fullName>
    </submittedName>
</protein>
<gene>
    <name evidence="2" type="ORF">DT076_04185</name>
</gene>
<keyword evidence="1" id="KW-1133">Transmembrane helix</keyword>
<reference evidence="2 3" key="1">
    <citation type="submission" date="2018-07" db="EMBL/GenBank/DDBJ databases">
        <title>Desertimonas flava gen. nov. sp. nov.</title>
        <authorList>
            <person name="Liu S."/>
        </authorList>
    </citation>
    <scope>NUCLEOTIDE SEQUENCE [LARGE SCALE GENOMIC DNA]</scope>
    <source>
        <strain evidence="2 3">16Sb5-5</strain>
    </source>
</reference>
<comment type="caution">
    <text evidence="2">The sequence shown here is derived from an EMBL/GenBank/DDBJ whole genome shotgun (WGS) entry which is preliminary data.</text>
</comment>
<organism evidence="2 3">
    <name type="scientific">Desertihabitans brevis</name>
    <dbReference type="NCBI Taxonomy" id="2268447"/>
    <lineage>
        <taxon>Bacteria</taxon>
        <taxon>Bacillati</taxon>
        <taxon>Actinomycetota</taxon>
        <taxon>Actinomycetes</taxon>
        <taxon>Propionibacteriales</taxon>
        <taxon>Propionibacteriaceae</taxon>
        <taxon>Desertihabitans</taxon>
    </lineage>
</organism>
<keyword evidence="1" id="KW-0472">Membrane</keyword>
<evidence type="ECO:0000313" key="2">
    <source>
        <dbReference type="EMBL" id="RCK70626.1"/>
    </source>
</evidence>
<evidence type="ECO:0000256" key="1">
    <source>
        <dbReference type="SAM" id="Phobius"/>
    </source>
</evidence>